<feature type="region of interest" description="Disordered" evidence="3">
    <location>
        <begin position="1"/>
        <end position="25"/>
    </location>
</feature>
<keyword evidence="2" id="KW-0408">Iron</keyword>
<organism evidence="4 5">
    <name type="scientific">Actinoalloteichus caeruleus DSM 43889</name>
    <dbReference type="NCBI Taxonomy" id="1120930"/>
    <lineage>
        <taxon>Bacteria</taxon>
        <taxon>Bacillati</taxon>
        <taxon>Actinomycetota</taxon>
        <taxon>Actinomycetes</taxon>
        <taxon>Pseudonocardiales</taxon>
        <taxon>Pseudonocardiaceae</taxon>
        <taxon>Actinoalloteichus</taxon>
        <taxon>Actinoalloteichus cyanogriseus</taxon>
    </lineage>
</organism>
<name>A0ABT1JH54_ACTCY</name>
<dbReference type="EMBL" id="AUBJ02000001">
    <property type="protein sequence ID" value="MCP2331836.1"/>
    <property type="molecule type" value="Genomic_DNA"/>
</dbReference>
<reference evidence="4 5" key="2">
    <citation type="submission" date="2022-06" db="EMBL/GenBank/DDBJ databases">
        <title>Genomic Encyclopedia of Type Strains, Phase I: the one thousand microbial genomes (KMG-I) project.</title>
        <authorList>
            <person name="Kyrpides N."/>
        </authorList>
    </citation>
    <scope>NUCLEOTIDE SEQUENCE [LARGE SCALE GENOMIC DNA]</scope>
    <source>
        <strain evidence="4 5">DSM 43889</strain>
    </source>
</reference>
<keyword evidence="2" id="KW-0349">Heme</keyword>
<dbReference type="InterPro" id="IPR001128">
    <property type="entry name" value="Cyt_P450"/>
</dbReference>
<dbReference type="RefSeq" id="WP_026418267.1">
    <property type="nucleotide sequence ID" value="NZ_AUBJ02000001.1"/>
</dbReference>
<dbReference type="Gene3D" id="1.10.630.10">
    <property type="entry name" value="Cytochrome P450"/>
    <property type="match status" value="1"/>
</dbReference>
<comment type="similarity">
    <text evidence="1 2">Belongs to the cytochrome P450 family.</text>
</comment>
<dbReference type="PRINTS" id="PR00385">
    <property type="entry name" value="P450"/>
</dbReference>
<sequence length="400" mass="44024">MTDATPVPQGLPMERQCPFSPPRGLVELRDQRPVSRMTYPDGHEGWLVTGHAQAREVLANPRFSSRGDLARAPIPTGPMAEGTRRFIPRGALTRMDPPEHTRYRRLLTGEFTVRRMRLLEPMIQGIVDHQLDLMAGGDQPADLVADFALPVPSLVICALLGVPTTDRPLFERETRTLFSLDTPVEDRNDALRSLGAYLGRLVADKRANPEDDLLSDLVAGGQLDDEELATMGMVLLVAGHETTANMLAHGVFALLRHPDQLALLRSDPALLPNAVEELLRYLSVIHVGPIRTALDDIELNGQLIRAGDSVTVSVPAANWDPTRFPEPDRLDITRRSTSHLAFGHGIHQCLGQQLARVEMRIGFGSLLGRFPGLRLAVEPDAVPLRSDMGIYGVHQLPVAW</sequence>
<keyword evidence="2" id="KW-0503">Monooxygenase</keyword>
<comment type="caution">
    <text evidence="4">The sequence shown here is derived from an EMBL/GenBank/DDBJ whole genome shotgun (WGS) entry which is preliminary data.</text>
</comment>
<dbReference type="Proteomes" id="UP000791080">
    <property type="component" value="Unassembled WGS sequence"/>
</dbReference>
<keyword evidence="5" id="KW-1185">Reference proteome</keyword>
<evidence type="ECO:0000256" key="2">
    <source>
        <dbReference type="RuleBase" id="RU000461"/>
    </source>
</evidence>
<accession>A0ABT1JH54</accession>
<dbReference type="PRINTS" id="PR00359">
    <property type="entry name" value="BP450"/>
</dbReference>
<dbReference type="PANTHER" id="PTHR46696">
    <property type="entry name" value="P450, PUTATIVE (EUROFUNG)-RELATED"/>
    <property type="match status" value="1"/>
</dbReference>
<dbReference type="InterPro" id="IPR017972">
    <property type="entry name" value="Cyt_P450_CS"/>
</dbReference>
<dbReference type="InterPro" id="IPR002397">
    <property type="entry name" value="Cyt_P450_B"/>
</dbReference>
<evidence type="ECO:0000256" key="3">
    <source>
        <dbReference type="SAM" id="MobiDB-lite"/>
    </source>
</evidence>
<evidence type="ECO:0000313" key="5">
    <source>
        <dbReference type="Proteomes" id="UP000791080"/>
    </source>
</evidence>
<proteinExistence type="inferred from homology"/>
<dbReference type="CDD" id="cd11030">
    <property type="entry name" value="CYP105-like"/>
    <property type="match status" value="1"/>
</dbReference>
<protein>
    <submittedName>
        <fullName evidence="4">Cytochrome P450</fullName>
    </submittedName>
</protein>
<reference evidence="4 5" key="1">
    <citation type="submission" date="2013-07" db="EMBL/GenBank/DDBJ databases">
        <authorList>
            <consortium name="DOE Joint Genome Institute"/>
            <person name="Reeve W."/>
            <person name="Huntemann M."/>
            <person name="Han J."/>
            <person name="Chen A."/>
            <person name="Kyrpides N."/>
            <person name="Mavromatis K."/>
            <person name="Markowitz V."/>
            <person name="Palaniappan K."/>
            <person name="Ivanova N."/>
            <person name="Schaumberg A."/>
            <person name="Pati A."/>
            <person name="Liolios K."/>
            <person name="Nordberg H.P."/>
            <person name="Cantor M.N."/>
            <person name="Hua S.X."/>
            <person name="Woyke T."/>
        </authorList>
    </citation>
    <scope>NUCLEOTIDE SEQUENCE [LARGE SCALE GENOMIC DNA]</scope>
    <source>
        <strain evidence="4 5">DSM 43889</strain>
    </source>
</reference>
<dbReference type="PANTHER" id="PTHR46696:SF1">
    <property type="entry name" value="CYTOCHROME P450 YJIB-RELATED"/>
    <property type="match status" value="1"/>
</dbReference>
<evidence type="ECO:0000256" key="1">
    <source>
        <dbReference type="ARBA" id="ARBA00010617"/>
    </source>
</evidence>
<keyword evidence="2" id="KW-0479">Metal-binding</keyword>
<dbReference type="PROSITE" id="PS00086">
    <property type="entry name" value="CYTOCHROME_P450"/>
    <property type="match status" value="1"/>
</dbReference>
<dbReference type="SUPFAM" id="SSF48264">
    <property type="entry name" value="Cytochrome P450"/>
    <property type="match status" value="1"/>
</dbReference>
<keyword evidence="2" id="KW-0560">Oxidoreductase</keyword>
<gene>
    <name evidence="4" type="ORF">G443_002106</name>
</gene>
<evidence type="ECO:0000313" key="4">
    <source>
        <dbReference type="EMBL" id="MCP2331836.1"/>
    </source>
</evidence>
<dbReference type="InterPro" id="IPR036396">
    <property type="entry name" value="Cyt_P450_sf"/>
</dbReference>
<dbReference type="Pfam" id="PF00067">
    <property type="entry name" value="p450"/>
    <property type="match status" value="1"/>
</dbReference>